<keyword evidence="4 5" id="KW-0472">Membrane</keyword>
<comment type="function">
    <text evidence="5">Plays a role in cell envelope biogenesis, maintenance of cell envelope integrity and membrane homeostasis.</text>
</comment>
<comment type="similarity">
    <text evidence="5">Belongs to the YciB family.</text>
</comment>
<keyword evidence="3 5" id="KW-1133">Transmembrane helix</keyword>
<accession>A0ABU9CKA2</accession>
<evidence type="ECO:0000313" key="7">
    <source>
        <dbReference type="Proteomes" id="UP001365405"/>
    </source>
</evidence>
<keyword evidence="7" id="KW-1185">Reference proteome</keyword>
<feature type="transmembrane region" description="Helical" evidence="5">
    <location>
        <begin position="109"/>
        <end position="130"/>
    </location>
</feature>
<name>A0ABU9CKA2_9BURK</name>
<feature type="transmembrane region" description="Helical" evidence="5">
    <location>
        <begin position="180"/>
        <end position="198"/>
    </location>
</feature>
<proteinExistence type="inferred from homology"/>
<dbReference type="HAMAP" id="MF_00189">
    <property type="entry name" value="YciB"/>
    <property type="match status" value="1"/>
</dbReference>
<comment type="subcellular location">
    <subcellularLocation>
        <location evidence="5">Cell inner membrane</location>
        <topology evidence="5">Multi-pass membrane protein</topology>
    </subcellularLocation>
</comment>
<comment type="caution">
    <text evidence="6">The sequence shown here is derived from an EMBL/GenBank/DDBJ whole genome shotgun (WGS) entry which is preliminary data.</text>
</comment>
<evidence type="ECO:0000256" key="3">
    <source>
        <dbReference type="ARBA" id="ARBA00022989"/>
    </source>
</evidence>
<gene>
    <name evidence="5" type="primary">yciB</name>
    <name evidence="6" type="ORF">AACH10_17735</name>
</gene>
<feature type="transmembrane region" description="Helical" evidence="5">
    <location>
        <begin position="150"/>
        <end position="168"/>
    </location>
</feature>
<dbReference type="PANTHER" id="PTHR36917">
    <property type="entry name" value="INTRACELLULAR SEPTATION PROTEIN A-RELATED"/>
    <property type="match status" value="1"/>
</dbReference>
<feature type="transmembrane region" description="Helical" evidence="5">
    <location>
        <begin position="78"/>
        <end position="97"/>
    </location>
</feature>
<feature type="transmembrane region" description="Helical" evidence="5">
    <location>
        <begin position="51"/>
        <end position="71"/>
    </location>
</feature>
<evidence type="ECO:0000256" key="5">
    <source>
        <dbReference type="HAMAP-Rule" id="MF_00189"/>
    </source>
</evidence>
<reference evidence="6 7" key="1">
    <citation type="submission" date="2024-04" db="EMBL/GenBank/DDBJ databases">
        <title>Novel species of the genus Ideonella isolated from streams.</title>
        <authorList>
            <person name="Lu H."/>
        </authorList>
    </citation>
    <scope>NUCLEOTIDE SEQUENCE [LARGE SCALE GENOMIC DNA]</scope>
    <source>
        <strain evidence="6 7">DXS22W</strain>
    </source>
</reference>
<evidence type="ECO:0000256" key="4">
    <source>
        <dbReference type="ARBA" id="ARBA00023136"/>
    </source>
</evidence>
<evidence type="ECO:0000256" key="1">
    <source>
        <dbReference type="ARBA" id="ARBA00022475"/>
    </source>
</evidence>
<keyword evidence="2 5" id="KW-0812">Transmembrane</keyword>
<dbReference type="RefSeq" id="WP_341411814.1">
    <property type="nucleotide sequence ID" value="NZ_JBBUTH010000009.1"/>
</dbReference>
<protein>
    <recommendedName>
        <fullName evidence="5">Inner membrane-spanning protein YciB</fullName>
    </recommendedName>
</protein>
<sequence length="210" mass="23686">MKLLLDFLPILLFFATFKYAENHREWAAAFATEHFAWMVAGGTVGPTEAPVMLSTLVVIAASLAQVAWLKLRGRKVDLMLWVSLALVVVLGGLTVWLKSETFIKWKPTGLYWAMALSFLVSQMVFGRNLLKLMLGEQIELPDAVWQRLSWAWVGFFAGMGVLNLWVAYHFSTDAWVNFKLFGGIGLMLVFTLAQGLYISRHMPEQPAEDQ</sequence>
<organism evidence="6 7">
    <name type="scientific">Pseudaquabacterium inlustre</name>
    <dbReference type="NCBI Taxonomy" id="2984192"/>
    <lineage>
        <taxon>Bacteria</taxon>
        <taxon>Pseudomonadati</taxon>
        <taxon>Pseudomonadota</taxon>
        <taxon>Betaproteobacteria</taxon>
        <taxon>Burkholderiales</taxon>
        <taxon>Sphaerotilaceae</taxon>
        <taxon>Pseudaquabacterium</taxon>
    </lineage>
</organism>
<dbReference type="NCBIfam" id="NF001325">
    <property type="entry name" value="PRK00259.1-3"/>
    <property type="match status" value="1"/>
</dbReference>
<keyword evidence="1 5" id="KW-1003">Cell membrane</keyword>
<dbReference type="Proteomes" id="UP001365405">
    <property type="component" value="Unassembled WGS sequence"/>
</dbReference>
<keyword evidence="5" id="KW-0997">Cell inner membrane</keyword>
<dbReference type="PANTHER" id="PTHR36917:SF1">
    <property type="entry name" value="INNER MEMBRANE-SPANNING PROTEIN YCIB"/>
    <property type="match status" value="1"/>
</dbReference>
<dbReference type="EMBL" id="JBBUTH010000009">
    <property type="protein sequence ID" value="MEK8052098.1"/>
    <property type="molecule type" value="Genomic_DNA"/>
</dbReference>
<evidence type="ECO:0000313" key="6">
    <source>
        <dbReference type="EMBL" id="MEK8052098.1"/>
    </source>
</evidence>
<dbReference type="Pfam" id="PF04279">
    <property type="entry name" value="IspA"/>
    <property type="match status" value="1"/>
</dbReference>
<dbReference type="InterPro" id="IPR006008">
    <property type="entry name" value="YciB"/>
</dbReference>
<evidence type="ECO:0000256" key="2">
    <source>
        <dbReference type="ARBA" id="ARBA00022692"/>
    </source>
</evidence>